<evidence type="ECO:0000256" key="4">
    <source>
        <dbReference type="ARBA" id="ARBA00022989"/>
    </source>
</evidence>
<evidence type="ECO:0000256" key="1">
    <source>
        <dbReference type="ARBA" id="ARBA00004141"/>
    </source>
</evidence>
<dbReference type="PANTHER" id="PTHR10165:SF203">
    <property type="entry name" value="LIPID PHOSPHATE PHOSPHATASE 3, CHLOROPLASTIC-RELATED"/>
    <property type="match status" value="1"/>
</dbReference>
<sequence>MLCAPVTFFRLHHIRMSMGSAFRLRTLEHETFPPLCGKGYEGRFALPLKSNTVPVWAVPQSFYLLLSSSVYTSKHDLHNALLGLLFSVLIAAVLTDAIKDAVGRPRPDFFWRCFPDGKEMDAADFNDMASRSGQFSVASSEYDAT</sequence>
<keyword evidence="8" id="KW-1185">Reference proteome</keyword>
<comment type="subcellular location">
    <subcellularLocation>
        <location evidence="1">Membrane</location>
        <topology evidence="1">Multi-pass membrane protein</topology>
    </subcellularLocation>
</comment>
<dbReference type="Gene3D" id="1.20.144.10">
    <property type="entry name" value="Phosphatidic acid phosphatase type 2/haloperoxidase"/>
    <property type="match status" value="1"/>
</dbReference>
<evidence type="ECO:0000256" key="3">
    <source>
        <dbReference type="ARBA" id="ARBA00022692"/>
    </source>
</evidence>
<dbReference type="InterPro" id="IPR036938">
    <property type="entry name" value="PAP2/HPO_sf"/>
</dbReference>
<evidence type="ECO:0000256" key="2">
    <source>
        <dbReference type="ARBA" id="ARBA00008816"/>
    </source>
</evidence>
<feature type="domain" description="Phosphatidic acid phosphatase type 2/haloperoxidase" evidence="6">
    <location>
        <begin position="81"/>
        <end position="124"/>
    </location>
</feature>
<reference evidence="7 8" key="1">
    <citation type="journal article" date="2022" name="Nat. Plants">
        <title>Genomes of leafy and leafless Platanthera orchids illuminate the evolution of mycoheterotrophy.</title>
        <authorList>
            <person name="Li M.H."/>
            <person name="Liu K.W."/>
            <person name="Li Z."/>
            <person name="Lu H.C."/>
            <person name="Ye Q.L."/>
            <person name="Zhang D."/>
            <person name="Wang J.Y."/>
            <person name="Li Y.F."/>
            <person name="Zhong Z.M."/>
            <person name="Liu X."/>
            <person name="Yu X."/>
            <person name="Liu D.K."/>
            <person name="Tu X.D."/>
            <person name="Liu B."/>
            <person name="Hao Y."/>
            <person name="Liao X.Y."/>
            <person name="Jiang Y.T."/>
            <person name="Sun W.H."/>
            <person name="Chen J."/>
            <person name="Chen Y.Q."/>
            <person name="Ai Y."/>
            <person name="Zhai J.W."/>
            <person name="Wu S.S."/>
            <person name="Zhou Z."/>
            <person name="Hsiao Y.Y."/>
            <person name="Wu W.L."/>
            <person name="Chen Y.Y."/>
            <person name="Lin Y.F."/>
            <person name="Hsu J.L."/>
            <person name="Li C.Y."/>
            <person name="Wang Z.W."/>
            <person name="Zhao X."/>
            <person name="Zhong W.Y."/>
            <person name="Ma X.K."/>
            <person name="Ma L."/>
            <person name="Huang J."/>
            <person name="Chen G.Z."/>
            <person name="Huang M.Z."/>
            <person name="Huang L."/>
            <person name="Peng D.H."/>
            <person name="Luo Y.B."/>
            <person name="Zou S.Q."/>
            <person name="Chen S.P."/>
            <person name="Lan S."/>
            <person name="Tsai W.C."/>
            <person name="Van de Peer Y."/>
            <person name="Liu Z.J."/>
        </authorList>
    </citation>
    <scope>NUCLEOTIDE SEQUENCE [LARGE SCALE GENOMIC DNA]</scope>
    <source>
        <strain evidence="7">Lor288</strain>
    </source>
</reference>
<comment type="caution">
    <text evidence="7">The sequence shown here is derived from an EMBL/GenBank/DDBJ whole genome shotgun (WGS) entry which is preliminary data.</text>
</comment>
<evidence type="ECO:0000313" key="7">
    <source>
        <dbReference type="EMBL" id="KAK8967585.1"/>
    </source>
</evidence>
<dbReference type="PANTHER" id="PTHR10165">
    <property type="entry name" value="LIPID PHOSPHATE PHOSPHATASE"/>
    <property type="match status" value="1"/>
</dbReference>
<dbReference type="InterPro" id="IPR043216">
    <property type="entry name" value="PAP-like"/>
</dbReference>
<dbReference type="EMBL" id="JBBWWR010000004">
    <property type="protein sequence ID" value="KAK8967585.1"/>
    <property type="molecule type" value="Genomic_DNA"/>
</dbReference>
<protein>
    <recommendedName>
        <fullName evidence="6">Phosphatidic acid phosphatase type 2/haloperoxidase domain-containing protein</fullName>
    </recommendedName>
</protein>
<dbReference type="SUPFAM" id="SSF48317">
    <property type="entry name" value="Acid phosphatase/Vanadium-dependent haloperoxidase"/>
    <property type="match status" value="1"/>
</dbReference>
<proteinExistence type="inferred from homology"/>
<dbReference type="Pfam" id="PF01569">
    <property type="entry name" value="PAP2"/>
    <property type="match status" value="1"/>
</dbReference>
<keyword evidence="3" id="KW-0812">Transmembrane</keyword>
<dbReference type="Proteomes" id="UP001412067">
    <property type="component" value="Unassembled WGS sequence"/>
</dbReference>
<evidence type="ECO:0000313" key="8">
    <source>
        <dbReference type="Proteomes" id="UP001412067"/>
    </source>
</evidence>
<gene>
    <name evidence="7" type="ORF">KSP40_PGU002386</name>
</gene>
<dbReference type="InterPro" id="IPR000326">
    <property type="entry name" value="PAP2/HPO"/>
</dbReference>
<evidence type="ECO:0000256" key="5">
    <source>
        <dbReference type="ARBA" id="ARBA00023136"/>
    </source>
</evidence>
<name>A0ABR2MTQ9_9ASPA</name>
<evidence type="ECO:0000259" key="6">
    <source>
        <dbReference type="Pfam" id="PF01569"/>
    </source>
</evidence>
<keyword evidence="5" id="KW-0472">Membrane</keyword>
<accession>A0ABR2MTQ9</accession>
<keyword evidence="4" id="KW-1133">Transmembrane helix</keyword>
<organism evidence="7 8">
    <name type="scientific">Platanthera guangdongensis</name>
    <dbReference type="NCBI Taxonomy" id="2320717"/>
    <lineage>
        <taxon>Eukaryota</taxon>
        <taxon>Viridiplantae</taxon>
        <taxon>Streptophyta</taxon>
        <taxon>Embryophyta</taxon>
        <taxon>Tracheophyta</taxon>
        <taxon>Spermatophyta</taxon>
        <taxon>Magnoliopsida</taxon>
        <taxon>Liliopsida</taxon>
        <taxon>Asparagales</taxon>
        <taxon>Orchidaceae</taxon>
        <taxon>Orchidoideae</taxon>
        <taxon>Orchideae</taxon>
        <taxon>Orchidinae</taxon>
        <taxon>Platanthera</taxon>
    </lineage>
</organism>
<comment type="similarity">
    <text evidence="2">Belongs to the PA-phosphatase related phosphoesterase family.</text>
</comment>